<dbReference type="EMBL" id="JARH01000673">
    <property type="protein sequence ID" value="EXF77938.1"/>
    <property type="molecule type" value="Genomic_DNA"/>
</dbReference>
<evidence type="ECO:0000256" key="1">
    <source>
        <dbReference type="SAM" id="MobiDB-lite"/>
    </source>
</evidence>
<organism evidence="2 3">
    <name type="scientific">Colletotrichum fioriniae PJ7</name>
    <dbReference type="NCBI Taxonomy" id="1445577"/>
    <lineage>
        <taxon>Eukaryota</taxon>
        <taxon>Fungi</taxon>
        <taxon>Dikarya</taxon>
        <taxon>Ascomycota</taxon>
        <taxon>Pezizomycotina</taxon>
        <taxon>Sordariomycetes</taxon>
        <taxon>Hypocreomycetidae</taxon>
        <taxon>Glomerellales</taxon>
        <taxon>Glomerellaceae</taxon>
        <taxon>Colletotrichum</taxon>
        <taxon>Colletotrichum acutatum species complex</taxon>
    </lineage>
</organism>
<evidence type="ECO:0000313" key="2">
    <source>
        <dbReference type="EMBL" id="EXF77938.1"/>
    </source>
</evidence>
<dbReference type="AlphaFoldDB" id="A0A010S094"/>
<reference evidence="2 3" key="1">
    <citation type="submission" date="2014-02" db="EMBL/GenBank/DDBJ databases">
        <title>The genome sequence of Colletotrichum fioriniae PJ7.</title>
        <authorList>
            <person name="Baroncelli R."/>
            <person name="Thon M.R."/>
        </authorList>
    </citation>
    <scope>NUCLEOTIDE SEQUENCE [LARGE SCALE GENOMIC DNA]</scope>
    <source>
        <strain evidence="2 3">PJ7</strain>
    </source>
</reference>
<feature type="region of interest" description="Disordered" evidence="1">
    <location>
        <begin position="66"/>
        <end position="93"/>
    </location>
</feature>
<dbReference type="KEGG" id="cfj:CFIO01_11867"/>
<protein>
    <submittedName>
        <fullName evidence="2">Uncharacterized protein</fullName>
    </submittedName>
</protein>
<proteinExistence type="predicted"/>
<dbReference type="OrthoDB" id="10344715at2759"/>
<comment type="caution">
    <text evidence="2">The sequence shown here is derived from an EMBL/GenBank/DDBJ whole genome shotgun (WGS) entry which is preliminary data.</text>
</comment>
<accession>A0A010S094</accession>
<gene>
    <name evidence="2" type="ORF">CFIO01_11867</name>
</gene>
<dbReference type="Proteomes" id="UP000020467">
    <property type="component" value="Unassembled WGS sequence"/>
</dbReference>
<name>A0A010S094_9PEZI</name>
<keyword evidence="3" id="KW-1185">Reference proteome</keyword>
<dbReference type="HOGENOM" id="CLU_2399524_0_0_1"/>
<sequence>MSLRPSSTPEVARPQAKARGVLHDSQDKPSAATSNAENGGGDRARPEAAFPCRLGVWKSELETHHVISDARSHKSCAERKSGRGNGAEERLIE</sequence>
<evidence type="ECO:0000313" key="3">
    <source>
        <dbReference type="Proteomes" id="UP000020467"/>
    </source>
</evidence>
<feature type="region of interest" description="Disordered" evidence="1">
    <location>
        <begin position="1"/>
        <end position="47"/>
    </location>
</feature>